<protein>
    <recommendedName>
        <fullName evidence="5">G-patch domain-containing protein</fullName>
    </recommendedName>
</protein>
<evidence type="ECO:0000256" key="2">
    <source>
        <dbReference type="ARBA" id="ARBA00010966"/>
    </source>
</evidence>
<dbReference type="Proteomes" id="UP001445076">
    <property type="component" value="Unassembled WGS sequence"/>
</dbReference>
<dbReference type="AlphaFoldDB" id="A0AAW0YMW4"/>
<evidence type="ECO:0000256" key="3">
    <source>
        <dbReference type="ARBA" id="ARBA00023242"/>
    </source>
</evidence>
<dbReference type="Pfam" id="PF25088">
    <property type="entry name" value="GPKOW_C"/>
    <property type="match status" value="1"/>
</dbReference>
<dbReference type="Pfam" id="PF12656">
    <property type="entry name" value="G-patch_2"/>
    <property type="match status" value="1"/>
</dbReference>
<sequence>MAAQKFTLSFSKTIEKKCLQPSAIRNEVPAEVKNTTEVLQSIEENVLKTDGPTEEEELVIPLVKADRAAVFQKLVEKLKESKRKEEDEEGSKNPATEEETNKEQPRILTLDEQAEAALLEESKRRLDTYSDRGTNDNFSISLTAKEEKLETKVVDLGKESSLDDYDQVDVSVYGAALLRGMGWKKSEGIGRGNKKVVEIINPSSKTFGLAGKRPENEAVASKGGAQEEELTLAKGSCVLIHSGRHRGTYGTVESLDEDHLLVKAAVSQNVIREVELNVKVVSQKEFKDMSRVINKDMYDKFKEEEARKKDKLKKTVKEGDANSGDEENKKTLKGEQKLEKTCKQEEILSGREGKKVSKHNESSKVELKLINTELTRETEDIEKASRHSNDSKCGGEYERNKAKKDHNLYSKTLPRKVESDALDDKHQFENSKKIVGKYFKYDKYEGTKNELPKHIDHSQSSYSNSKSKAKKREYEDNDQESNKVHKVHNRMPVIPWVRENLRVRLISKSYKGGRYHKQKVIVQSVETAECCECVTEEGKVLKQVHPAWLETVIPKVHPQIVMIVRGQQKGQKGRILQLHREQEKASVQFLEDPTVIVKFHYDDVCEYVQR</sequence>
<dbReference type="SMART" id="SM00739">
    <property type="entry name" value="KOW"/>
    <property type="match status" value="2"/>
</dbReference>
<dbReference type="InterPro" id="IPR045166">
    <property type="entry name" value="Spp2-like"/>
</dbReference>
<accession>A0AAW0YMW4</accession>
<dbReference type="GO" id="GO:0000398">
    <property type="term" value="P:mRNA splicing, via spliceosome"/>
    <property type="evidence" value="ECO:0007669"/>
    <property type="project" value="InterPro"/>
</dbReference>
<name>A0AAW0YMW4_CHEQU</name>
<comment type="caution">
    <text evidence="6">The sequence shown here is derived from an EMBL/GenBank/DDBJ whole genome shotgun (WGS) entry which is preliminary data.</text>
</comment>
<evidence type="ECO:0000256" key="4">
    <source>
        <dbReference type="SAM" id="MobiDB-lite"/>
    </source>
</evidence>
<keyword evidence="7" id="KW-1185">Reference proteome</keyword>
<proteinExistence type="inferred from homology"/>
<dbReference type="GO" id="GO:0005681">
    <property type="term" value="C:spliceosomal complex"/>
    <property type="evidence" value="ECO:0007669"/>
    <property type="project" value="TreeGrafter"/>
</dbReference>
<dbReference type="EMBL" id="JARKIK010000004">
    <property type="protein sequence ID" value="KAK8752905.1"/>
    <property type="molecule type" value="Genomic_DNA"/>
</dbReference>
<dbReference type="GO" id="GO:0003676">
    <property type="term" value="F:nucleic acid binding"/>
    <property type="evidence" value="ECO:0007669"/>
    <property type="project" value="InterPro"/>
</dbReference>
<evidence type="ECO:0000313" key="6">
    <source>
        <dbReference type="EMBL" id="KAK8752905.1"/>
    </source>
</evidence>
<feature type="region of interest" description="Disordered" evidence="4">
    <location>
        <begin position="450"/>
        <end position="486"/>
    </location>
</feature>
<feature type="region of interest" description="Disordered" evidence="4">
    <location>
        <begin position="305"/>
        <end position="335"/>
    </location>
</feature>
<evidence type="ECO:0000256" key="1">
    <source>
        <dbReference type="ARBA" id="ARBA00004123"/>
    </source>
</evidence>
<comment type="subcellular location">
    <subcellularLocation>
        <location evidence="1">Nucleus</location>
    </subcellularLocation>
</comment>
<organism evidence="6 7">
    <name type="scientific">Cherax quadricarinatus</name>
    <name type="common">Australian red claw crayfish</name>
    <dbReference type="NCBI Taxonomy" id="27406"/>
    <lineage>
        <taxon>Eukaryota</taxon>
        <taxon>Metazoa</taxon>
        <taxon>Ecdysozoa</taxon>
        <taxon>Arthropoda</taxon>
        <taxon>Crustacea</taxon>
        <taxon>Multicrustacea</taxon>
        <taxon>Malacostraca</taxon>
        <taxon>Eumalacostraca</taxon>
        <taxon>Eucarida</taxon>
        <taxon>Decapoda</taxon>
        <taxon>Pleocyemata</taxon>
        <taxon>Astacidea</taxon>
        <taxon>Parastacoidea</taxon>
        <taxon>Parastacidae</taxon>
        <taxon>Cherax</taxon>
    </lineage>
</organism>
<dbReference type="InterPro" id="IPR014722">
    <property type="entry name" value="Rib_uL2_dom2"/>
</dbReference>
<dbReference type="InterPro" id="IPR026822">
    <property type="entry name" value="Spp2/MOS2_G-patch"/>
</dbReference>
<evidence type="ECO:0000313" key="7">
    <source>
        <dbReference type="Proteomes" id="UP001445076"/>
    </source>
</evidence>
<dbReference type="PANTHER" id="PTHR15818:SF2">
    <property type="entry name" value="G-PATCH DOMAIN AND KOW MOTIFS-CONTAINING PROTEIN"/>
    <property type="match status" value="1"/>
</dbReference>
<keyword evidence="3" id="KW-0539">Nucleus</keyword>
<evidence type="ECO:0000259" key="5">
    <source>
        <dbReference type="PROSITE" id="PS50174"/>
    </source>
</evidence>
<gene>
    <name evidence="6" type="ORF">OTU49_008220</name>
</gene>
<dbReference type="Gene3D" id="2.30.30.30">
    <property type="match status" value="1"/>
</dbReference>
<feature type="domain" description="G-patch" evidence="5">
    <location>
        <begin position="170"/>
        <end position="202"/>
    </location>
</feature>
<feature type="region of interest" description="Disordered" evidence="4">
    <location>
        <begin position="80"/>
        <end position="109"/>
    </location>
</feature>
<dbReference type="Gene3D" id="2.30.30.140">
    <property type="match status" value="1"/>
</dbReference>
<dbReference type="InterPro" id="IPR000467">
    <property type="entry name" value="G_patch_dom"/>
</dbReference>
<comment type="similarity">
    <text evidence="2">Belongs to the MOS2 family.</text>
</comment>
<dbReference type="PANTHER" id="PTHR15818">
    <property type="entry name" value="G PATCH AND KOW-CONTAINING"/>
    <property type="match status" value="1"/>
</dbReference>
<feature type="region of interest" description="Disordered" evidence="4">
    <location>
        <begin position="379"/>
        <end position="399"/>
    </location>
</feature>
<dbReference type="PROSITE" id="PS50174">
    <property type="entry name" value="G_PATCH"/>
    <property type="match status" value="1"/>
</dbReference>
<reference evidence="6 7" key="1">
    <citation type="journal article" date="2024" name="BMC Genomics">
        <title>Genome assembly of redclaw crayfish (Cherax quadricarinatus) provides insights into its immune adaptation and hypoxia tolerance.</title>
        <authorList>
            <person name="Liu Z."/>
            <person name="Zheng J."/>
            <person name="Li H."/>
            <person name="Fang K."/>
            <person name="Wang S."/>
            <person name="He J."/>
            <person name="Zhou D."/>
            <person name="Weng S."/>
            <person name="Chi M."/>
            <person name="Gu Z."/>
            <person name="He J."/>
            <person name="Li F."/>
            <person name="Wang M."/>
        </authorList>
    </citation>
    <scope>NUCLEOTIDE SEQUENCE [LARGE SCALE GENOMIC DNA]</scope>
    <source>
        <strain evidence="6">ZL_2023a</strain>
    </source>
</reference>
<dbReference type="InterPro" id="IPR005824">
    <property type="entry name" value="KOW"/>
</dbReference>